<gene>
    <name evidence="2" type="ORF">ID47_04720</name>
</gene>
<dbReference type="Pfam" id="PF24722">
    <property type="entry name" value="DUF7674"/>
    <property type="match status" value="1"/>
</dbReference>
<sequence length="141" mass="16519">MSRFDFSKYCNDKLFATFPKLFKDDRYKKIIHETLGDPELTAHTIYEDVFFDYVFSLISEDSLKNKAEIKKAFELIEELANHEDIETRCVVDVSFIEPLLAKLKPTRDIEKYLGSKSLEMAREIGASMFGFNPITWEKEED</sequence>
<dbReference type="OrthoDB" id="9844394at2"/>
<dbReference type="STRING" id="91604.ID47_04720"/>
<dbReference type="AlphaFoldDB" id="A0A077AX53"/>
<accession>A0A077AX53</accession>
<dbReference type="KEGG" id="paca:ID47_04720"/>
<evidence type="ECO:0000313" key="3">
    <source>
        <dbReference type="Proteomes" id="UP000028926"/>
    </source>
</evidence>
<proteinExistence type="predicted"/>
<dbReference type="InterPro" id="IPR056091">
    <property type="entry name" value="DUF7674"/>
</dbReference>
<feature type="domain" description="DUF7674" evidence="1">
    <location>
        <begin position="14"/>
        <end position="121"/>
    </location>
</feature>
<evidence type="ECO:0000313" key="2">
    <source>
        <dbReference type="EMBL" id="AIK96198.1"/>
    </source>
</evidence>
<protein>
    <recommendedName>
        <fullName evidence="1">DUF7674 domain-containing protein</fullName>
    </recommendedName>
</protein>
<dbReference type="eggNOG" id="ENOG502ZYFK">
    <property type="taxonomic scope" value="Bacteria"/>
</dbReference>
<organism evidence="2 3">
    <name type="scientific">Candidatus Odyssella acanthamoebae</name>
    <dbReference type="NCBI Taxonomy" id="91604"/>
    <lineage>
        <taxon>Bacteria</taxon>
        <taxon>Pseudomonadati</taxon>
        <taxon>Pseudomonadota</taxon>
        <taxon>Alphaproteobacteria</taxon>
        <taxon>Holosporales</taxon>
        <taxon>Candidatus Paracaedibacteraceae</taxon>
        <taxon>Candidatus Odyssella</taxon>
    </lineage>
</organism>
<evidence type="ECO:0000259" key="1">
    <source>
        <dbReference type="Pfam" id="PF24722"/>
    </source>
</evidence>
<dbReference type="HOGENOM" id="CLU_1821865_0_0_5"/>
<dbReference type="EMBL" id="CP008941">
    <property type="protein sequence ID" value="AIK96198.1"/>
    <property type="molecule type" value="Genomic_DNA"/>
</dbReference>
<dbReference type="RefSeq" id="WP_038464333.1">
    <property type="nucleotide sequence ID" value="NZ_CP008941.1"/>
</dbReference>
<dbReference type="Proteomes" id="UP000028926">
    <property type="component" value="Chromosome"/>
</dbReference>
<name>A0A077AX53_9PROT</name>
<keyword evidence="3" id="KW-1185">Reference proteome</keyword>
<reference evidence="2 3" key="1">
    <citation type="submission" date="2014-07" db="EMBL/GenBank/DDBJ databases">
        <title>Comparative genomic insights into amoeba endosymbionts belonging to the families of Holosporaceae and Candidatus Midichloriaceae within Rickettsiales.</title>
        <authorList>
            <person name="Wang Z."/>
            <person name="Wu M."/>
        </authorList>
    </citation>
    <scope>NUCLEOTIDE SEQUENCE [LARGE SCALE GENOMIC DNA]</scope>
    <source>
        <strain evidence="2">PRA3</strain>
    </source>
</reference>